<gene>
    <name evidence="2" type="ORF">VIT_00s0226g00150</name>
</gene>
<name>D7SPW4_VITVI</name>
<dbReference type="InParanoid" id="D7SPW4"/>
<keyword evidence="1" id="KW-0472">Membrane</keyword>
<feature type="transmembrane region" description="Helical" evidence="1">
    <location>
        <begin position="63"/>
        <end position="82"/>
    </location>
</feature>
<dbReference type="PaxDb" id="29760-VIT_00s0226g00150.t01"/>
<keyword evidence="3" id="KW-1185">Reference proteome</keyword>
<proteinExistence type="predicted"/>
<evidence type="ECO:0000313" key="2">
    <source>
        <dbReference type="EMBL" id="CBI17693.3"/>
    </source>
</evidence>
<reference evidence="3" key="1">
    <citation type="journal article" date="2007" name="Nature">
        <title>The grapevine genome sequence suggests ancestral hexaploidization in major angiosperm phyla.</title>
        <authorList>
            <consortium name="The French-Italian Public Consortium for Grapevine Genome Characterization."/>
            <person name="Jaillon O."/>
            <person name="Aury J.-M."/>
            <person name="Noel B."/>
            <person name="Policriti A."/>
            <person name="Clepet C."/>
            <person name="Casagrande A."/>
            <person name="Choisne N."/>
            <person name="Aubourg S."/>
            <person name="Vitulo N."/>
            <person name="Jubin C."/>
            <person name="Vezzi A."/>
            <person name="Legeai F."/>
            <person name="Hugueney P."/>
            <person name="Dasilva C."/>
            <person name="Horner D."/>
            <person name="Mica E."/>
            <person name="Jublot D."/>
            <person name="Poulain J."/>
            <person name="Bruyere C."/>
            <person name="Billault A."/>
            <person name="Segurens B."/>
            <person name="Gouyvenoux M."/>
            <person name="Ugarte E."/>
            <person name="Cattonaro F."/>
            <person name="Anthouard V."/>
            <person name="Vico V."/>
            <person name="Del Fabbro C."/>
            <person name="Alaux M."/>
            <person name="Di Gaspero G."/>
            <person name="Dumas V."/>
            <person name="Felice N."/>
            <person name="Paillard S."/>
            <person name="Juman I."/>
            <person name="Moroldo M."/>
            <person name="Scalabrin S."/>
            <person name="Canaguier A."/>
            <person name="Le Clainche I."/>
            <person name="Malacrida G."/>
            <person name="Durand E."/>
            <person name="Pesole G."/>
            <person name="Laucou V."/>
            <person name="Chatelet P."/>
            <person name="Merdinoglu D."/>
            <person name="Delledonne M."/>
            <person name="Pezzotti M."/>
            <person name="Lecharny A."/>
            <person name="Scarpelli C."/>
            <person name="Artiguenave F."/>
            <person name="Pe M.E."/>
            <person name="Valle G."/>
            <person name="Morgante M."/>
            <person name="Caboche M."/>
            <person name="Adam-Blondon A.-F."/>
            <person name="Weissenbach J."/>
            <person name="Quetier F."/>
            <person name="Wincker P."/>
        </authorList>
    </citation>
    <scope>NUCLEOTIDE SEQUENCE [LARGE SCALE GENOMIC DNA]</scope>
    <source>
        <strain evidence="3">cv. Pinot noir / PN40024</strain>
    </source>
</reference>
<dbReference type="EMBL" id="FN594961">
    <property type="protein sequence ID" value="CBI17693.3"/>
    <property type="molecule type" value="Genomic_DNA"/>
</dbReference>
<keyword evidence="1" id="KW-1133">Transmembrane helix</keyword>
<evidence type="ECO:0008006" key="4">
    <source>
        <dbReference type="Google" id="ProtNLM"/>
    </source>
</evidence>
<evidence type="ECO:0000313" key="3">
    <source>
        <dbReference type="Proteomes" id="UP000009183"/>
    </source>
</evidence>
<accession>D7SPW4</accession>
<evidence type="ECO:0000256" key="1">
    <source>
        <dbReference type="SAM" id="Phobius"/>
    </source>
</evidence>
<keyword evidence="1" id="KW-0812">Transmembrane</keyword>
<sequence length="83" mass="9549">MAKKHNLGIATDWTAVEQSVLEEVLSAFASESNIIWYAKIAMQLQSEMEWDAALQCRRMSVRFTIFIFLPQILIILLLAKSYL</sequence>
<organism evidence="2 3">
    <name type="scientific">Vitis vinifera</name>
    <name type="common">Grape</name>
    <dbReference type="NCBI Taxonomy" id="29760"/>
    <lineage>
        <taxon>Eukaryota</taxon>
        <taxon>Viridiplantae</taxon>
        <taxon>Streptophyta</taxon>
        <taxon>Embryophyta</taxon>
        <taxon>Tracheophyta</taxon>
        <taxon>Spermatophyta</taxon>
        <taxon>Magnoliopsida</taxon>
        <taxon>eudicotyledons</taxon>
        <taxon>Gunneridae</taxon>
        <taxon>Pentapetalae</taxon>
        <taxon>rosids</taxon>
        <taxon>Vitales</taxon>
        <taxon>Vitaceae</taxon>
        <taxon>Viteae</taxon>
        <taxon>Vitis</taxon>
    </lineage>
</organism>
<protein>
    <recommendedName>
        <fullName evidence="4">Myb-like domain-containing protein</fullName>
    </recommendedName>
</protein>
<dbReference type="HOGENOM" id="CLU_2547233_0_0_1"/>
<dbReference type="AlphaFoldDB" id="D7SPW4"/>
<dbReference type="Proteomes" id="UP000009183">
    <property type="component" value="Unassembled WGS sequence, unordered"/>
</dbReference>